<proteinExistence type="predicted"/>
<feature type="domain" description="Erythromycin biosynthesis protein CIII-like C-terminal" evidence="4">
    <location>
        <begin position="310"/>
        <end position="409"/>
    </location>
</feature>
<dbReference type="InterPro" id="IPR002213">
    <property type="entry name" value="UDP_glucos_trans"/>
</dbReference>
<reference evidence="5 6" key="1">
    <citation type="submission" date="2017-07" db="EMBL/GenBank/DDBJ databases">
        <title>Complete genome sequence of Actinoalloteichus hoggarensis DSM 45943, type strain of Actinoalloteichus hoggarensis.</title>
        <authorList>
            <person name="Ruckert C."/>
            <person name="Nouioui I."/>
            <person name="Willmese J."/>
            <person name="van Wezel G."/>
            <person name="Klenk H.-P."/>
            <person name="Kalinowski J."/>
            <person name="Zotchev S.B."/>
        </authorList>
    </citation>
    <scope>NUCLEOTIDE SEQUENCE [LARGE SCALE GENOMIC DNA]</scope>
    <source>
        <strain evidence="5 6">DSM 45943</strain>
    </source>
</reference>
<dbReference type="GO" id="GO:0016758">
    <property type="term" value="F:hexosyltransferase activity"/>
    <property type="evidence" value="ECO:0007669"/>
    <property type="project" value="InterPro"/>
</dbReference>
<protein>
    <submittedName>
        <fullName evidence="5">4'-demethylrebeccamycin synthase</fullName>
        <ecNumber evidence="5">4.3.3.5</ecNumber>
    </submittedName>
</protein>
<dbReference type="RefSeq" id="WP_093941956.1">
    <property type="nucleotide sequence ID" value="NZ_CP022521.1"/>
</dbReference>
<dbReference type="Gene3D" id="3.40.50.2000">
    <property type="entry name" value="Glycogen Phosphorylase B"/>
    <property type="match status" value="2"/>
</dbReference>
<dbReference type="KEGG" id="ahg:AHOG_15200"/>
<dbReference type="Proteomes" id="UP000204221">
    <property type="component" value="Chromosome"/>
</dbReference>
<dbReference type="EMBL" id="CP022521">
    <property type="protein sequence ID" value="ASO20666.1"/>
    <property type="molecule type" value="Genomic_DNA"/>
</dbReference>
<evidence type="ECO:0000259" key="3">
    <source>
        <dbReference type="Pfam" id="PF03033"/>
    </source>
</evidence>
<dbReference type="UniPathway" id="UPA00162"/>
<keyword evidence="2" id="KW-0045">Antibiotic biosynthesis</keyword>
<evidence type="ECO:0000313" key="5">
    <source>
        <dbReference type="EMBL" id="ASO20666.1"/>
    </source>
</evidence>
<dbReference type="AlphaFoldDB" id="A0A221W4T6"/>
<evidence type="ECO:0000259" key="4">
    <source>
        <dbReference type="Pfam" id="PF06722"/>
    </source>
</evidence>
<dbReference type="GO" id="GO:0033072">
    <property type="term" value="P:vancomycin biosynthetic process"/>
    <property type="evidence" value="ECO:0007669"/>
    <property type="project" value="UniProtKB-UniPathway"/>
</dbReference>
<dbReference type="PANTHER" id="PTHR48050">
    <property type="entry name" value="STEROL 3-BETA-GLUCOSYLTRANSFERASE"/>
    <property type="match status" value="1"/>
</dbReference>
<comment type="pathway">
    <text evidence="1">Antibiotic biosynthesis; vancomycin biosynthesis.</text>
</comment>
<dbReference type="InterPro" id="IPR010610">
    <property type="entry name" value="EryCIII-like_C"/>
</dbReference>
<dbReference type="InterPro" id="IPR004276">
    <property type="entry name" value="GlycoTrans_28_N"/>
</dbReference>
<dbReference type="GO" id="GO:0016829">
    <property type="term" value="F:lyase activity"/>
    <property type="evidence" value="ECO:0007669"/>
    <property type="project" value="UniProtKB-KW"/>
</dbReference>
<keyword evidence="6" id="KW-1185">Reference proteome</keyword>
<gene>
    <name evidence="5" type="primary">rebG3</name>
    <name evidence="5" type="ORF">AHOG_15200</name>
</gene>
<dbReference type="FunFam" id="3.40.50.2000:FF:000009">
    <property type="entry name" value="Sterol 3-beta-glucosyltransferase UGT80A2"/>
    <property type="match status" value="1"/>
</dbReference>
<feature type="domain" description="Glycosyltransferase family 28 N-terminal" evidence="3">
    <location>
        <begin position="3"/>
        <end position="81"/>
    </location>
</feature>
<dbReference type="PANTHER" id="PTHR48050:SF13">
    <property type="entry name" value="STEROL 3-BETA-GLUCOSYLTRANSFERASE UGT80A2"/>
    <property type="match status" value="1"/>
</dbReference>
<evidence type="ECO:0000313" key="6">
    <source>
        <dbReference type="Proteomes" id="UP000204221"/>
    </source>
</evidence>
<organism evidence="5 6">
    <name type="scientific">Actinoalloteichus hoggarensis</name>
    <dbReference type="NCBI Taxonomy" id="1470176"/>
    <lineage>
        <taxon>Bacteria</taxon>
        <taxon>Bacillati</taxon>
        <taxon>Actinomycetota</taxon>
        <taxon>Actinomycetes</taxon>
        <taxon>Pseudonocardiales</taxon>
        <taxon>Pseudonocardiaceae</taxon>
        <taxon>Actinoalloteichus</taxon>
    </lineage>
</organism>
<dbReference type="InterPro" id="IPR050426">
    <property type="entry name" value="Glycosyltransferase_28"/>
</dbReference>
<dbReference type="CDD" id="cd03784">
    <property type="entry name" value="GT1_Gtf-like"/>
    <property type="match status" value="1"/>
</dbReference>
<evidence type="ECO:0000256" key="2">
    <source>
        <dbReference type="ARBA" id="ARBA00023194"/>
    </source>
</evidence>
<dbReference type="Pfam" id="PF03033">
    <property type="entry name" value="Glyco_transf_28"/>
    <property type="match status" value="1"/>
</dbReference>
<sequence>MKILVYAYGTRGDVQPYLALAAALGRAGHEAILSAPARFETLASAHGVEFRGRDDEWLGILEDPDVRRILAMGGMRKALDKDARRRARTRLHDDFRRLFPKILADTAAAADSDVDLVVHSQEYVDQGGQIAEKLGVPSVLALLHPFIVPSWEYPSGLFPFDTRLPRLLNRLSHVPLRFLRLERRTLARWRSEDLGLPPRPRSHDMQRRPDGGRVTVLHGFSRHVVTPASDWPSEVHTTGFWLLPGGDSWTPPPALAAFLDAGEPPVFIGFGSLAGLDPRETGRAVVAAVRAAGVRAVVSSGWGSIEIDDPPEDVLIVEEVPYDRLFPRMRAVVHAGSAGAMNEALAAGVPQAACPLHREQELWGNRVHRLGIGPAPVRQRDLNAAVLTEIIRQVVTDRTMAERAARMRTLVRAEDGARVAATVLTDLFDATATHTG</sequence>
<dbReference type="GO" id="GO:0005975">
    <property type="term" value="P:carbohydrate metabolic process"/>
    <property type="evidence" value="ECO:0007669"/>
    <property type="project" value="InterPro"/>
</dbReference>
<keyword evidence="5" id="KW-0456">Lyase</keyword>
<dbReference type="EC" id="4.3.3.5" evidence="5"/>
<dbReference type="OrthoDB" id="3253247at2"/>
<dbReference type="SUPFAM" id="SSF53756">
    <property type="entry name" value="UDP-Glycosyltransferase/glycogen phosphorylase"/>
    <property type="match status" value="1"/>
</dbReference>
<dbReference type="GO" id="GO:0008194">
    <property type="term" value="F:UDP-glycosyltransferase activity"/>
    <property type="evidence" value="ECO:0007669"/>
    <property type="project" value="InterPro"/>
</dbReference>
<accession>A0A221W4T6</accession>
<name>A0A221W4T6_9PSEU</name>
<dbReference type="Pfam" id="PF06722">
    <property type="entry name" value="EryCIII-like_C"/>
    <property type="match status" value="1"/>
</dbReference>
<evidence type="ECO:0000256" key="1">
    <source>
        <dbReference type="ARBA" id="ARBA00004660"/>
    </source>
</evidence>